<dbReference type="PANTHER" id="PTHR22589">
    <property type="entry name" value="CARNITINE O-ACYLTRANSFERASE"/>
    <property type="match status" value="1"/>
</dbReference>
<feature type="active site" description="Proton acceptor" evidence="4">
    <location>
        <position position="381"/>
    </location>
</feature>
<organism evidence="6 7">
    <name type="scientific">Clunio marinus</name>
    <dbReference type="NCBI Taxonomy" id="568069"/>
    <lineage>
        <taxon>Eukaryota</taxon>
        <taxon>Metazoa</taxon>
        <taxon>Ecdysozoa</taxon>
        <taxon>Arthropoda</taxon>
        <taxon>Hexapoda</taxon>
        <taxon>Insecta</taxon>
        <taxon>Pterygota</taxon>
        <taxon>Neoptera</taxon>
        <taxon>Endopterygota</taxon>
        <taxon>Diptera</taxon>
        <taxon>Nematocera</taxon>
        <taxon>Chironomoidea</taxon>
        <taxon>Chironomidae</taxon>
        <taxon>Clunio</taxon>
    </lineage>
</organism>
<dbReference type="OrthoDB" id="240216at2759"/>
<dbReference type="PANTHER" id="PTHR22589:SF67">
    <property type="entry name" value="PEROXISOMAL CARNITINE O-OCTANOYLTRANSFERASE"/>
    <property type="match status" value="1"/>
</dbReference>
<evidence type="ECO:0000256" key="2">
    <source>
        <dbReference type="ARBA" id="ARBA00022679"/>
    </source>
</evidence>
<accession>A0A1J1I257</accession>
<keyword evidence="3" id="KW-0012">Acyltransferase</keyword>
<dbReference type="AlphaFoldDB" id="A0A1J1I257"/>
<evidence type="ECO:0000259" key="5">
    <source>
        <dbReference type="Pfam" id="PF00755"/>
    </source>
</evidence>
<dbReference type="Gene3D" id="3.30.559.10">
    <property type="entry name" value="Chloramphenicol acetyltransferase-like domain"/>
    <property type="match status" value="1"/>
</dbReference>
<protein>
    <submittedName>
        <fullName evidence="6">CLUMA_CG007806, isoform A</fullName>
    </submittedName>
</protein>
<dbReference type="GO" id="GO:0005777">
    <property type="term" value="C:peroxisome"/>
    <property type="evidence" value="ECO:0007669"/>
    <property type="project" value="TreeGrafter"/>
</dbReference>
<dbReference type="Proteomes" id="UP000183832">
    <property type="component" value="Unassembled WGS sequence"/>
</dbReference>
<dbReference type="Gene3D" id="3.30.559.70">
    <property type="entry name" value="Choline/Carnitine o-acyltransferase, domain 2"/>
    <property type="match status" value="1"/>
</dbReference>
<dbReference type="InterPro" id="IPR042231">
    <property type="entry name" value="Cho/carn_acyl_trans_2"/>
</dbReference>
<name>A0A1J1I257_9DIPT</name>
<reference evidence="6 7" key="1">
    <citation type="submission" date="2015-04" db="EMBL/GenBank/DDBJ databases">
        <authorList>
            <person name="Syromyatnikov M.Y."/>
            <person name="Popov V.N."/>
        </authorList>
    </citation>
    <scope>NUCLEOTIDE SEQUENCE [LARGE SCALE GENOMIC DNA]</scope>
</reference>
<proteinExistence type="inferred from homology"/>
<dbReference type="SUPFAM" id="SSF52777">
    <property type="entry name" value="CoA-dependent acyltransferases"/>
    <property type="match status" value="2"/>
</dbReference>
<comment type="similarity">
    <text evidence="1">Belongs to the carnitine/choline acetyltransferase family.</text>
</comment>
<dbReference type="InterPro" id="IPR039551">
    <property type="entry name" value="Cho/carn_acyl_trans"/>
</dbReference>
<evidence type="ECO:0000313" key="7">
    <source>
        <dbReference type="Proteomes" id="UP000183832"/>
    </source>
</evidence>
<evidence type="ECO:0000256" key="3">
    <source>
        <dbReference type="ARBA" id="ARBA00023315"/>
    </source>
</evidence>
<dbReference type="STRING" id="568069.A0A1J1I257"/>
<dbReference type="GO" id="GO:0008458">
    <property type="term" value="F:carnitine O-octanoyltransferase activity"/>
    <property type="evidence" value="ECO:0007669"/>
    <property type="project" value="TreeGrafter"/>
</dbReference>
<feature type="domain" description="Choline/carnitine acyltransferase" evidence="5">
    <location>
        <begin position="78"/>
        <end position="649"/>
    </location>
</feature>
<dbReference type="Pfam" id="PF00755">
    <property type="entry name" value="Carn_acyltransf"/>
    <property type="match status" value="1"/>
</dbReference>
<evidence type="ECO:0000313" key="6">
    <source>
        <dbReference type="EMBL" id="CRK94291.1"/>
    </source>
</evidence>
<dbReference type="InterPro" id="IPR000542">
    <property type="entry name" value="Carn_acyl_trans"/>
</dbReference>
<dbReference type="InterPro" id="IPR023213">
    <property type="entry name" value="CAT-like_dom_sf"/>
</dbReference>
<evidence type="ECO:0000256" key="1">
    <source>
        <dbReference type="ARBA" id="ARBA00005232"/>
    </source>
</evidence>
<keyword evidence="2" id="KW-0808">Transferase</keyword>
<sequence>MYNKLHLLLKLQVKSYVLRHFRNQTFWPLNFHFIRLLNDKQFYTRNKSNIAIMSREQFYFLPEGAPPTFSRDEMLEKLPLPKLEDSLKRYYRNLLPFGSDEELAKSRKIIEDFKNGDGKKLQKMLEDKAAKERNWVERWWEDLAYHSVNFPLMPYQNMAMPLIVSSVGIEETPENRLKTLARGLYYSAIFWELIRSERMRPPTNPDGSITFSANLYKRLYNTCRVPGEIKDEIHEHFKVAAEGDCPKTCLVIGRGRVFYFEFIIDGQIMSPQEILNIIMLAHDQIVNSTSVPPGIPILTSDYRTNWAKNRKHLIELSPSNKKLLEIIESAAFTLSLDDNEPIDYSELAQKTLQGDFHSRWNDKSSNMISFRNGKVGLVGEHSAYDGTISIAFSTFLLMSMMEDSEPDWNELPKHRIIPQEIKFQIDDHLKQEIKRMEEHAAGVNNSVIVQCQQFTGYGKAFMKQQKIHPDSFVQMGLQLAYYNLHNSVAPTYETGTMRVYYHGRTETVRSCSIEVKEWLEKMGNKRVKNTEKIKYFKNAANAHHQLMSDARKGNGFDRHFFGLWCLAHENQLPIPEFYEDPLYAKSGGGGNFILSTSTLGYSISVGFVAPMVLDGYGIFYSMLDDCVWIIITSYRDSEITSSKKFYNSFANAMHEIRDVLESPDGGKL</sequence>
<evidence type="ECO:0000256" key="4">
    <source>
        <dbReference type="PIRSR" id="PIRSR600542-1"/>
    </source>
</evidence>
<dbReference type="EMBL" id="CVRI01000038">
    <property type="protein sequence ID" value="CRK94291.1"/>
    <property type="molecule type" value="Genomic_DNA"/>
</dbReference>
<gene>
    <name evidence="6" type="ORF">CLUMA_CG007806</name>
</gene>
<keyword evidence="7" id="KW-1185">Reference proteome</keyword>